<comment type="similarity">
    <text evidence="2">Belongs to the aldo/keto reductase family.</text>
</comment>
<evidence type="ECO:0000256" key="6">
    <source>
        <dbReference type="ARBA" id="ARBA00049445"/>
    </source>
</evidence>
<evidence type="ECO:0000256" key="9">
    <source>
        <dbReference type="PIRSR" id="PIRSR000097-3"/>
    </source>
</evidence>
<comment type="catalytic activity">
    <reaction evidence="6">
        <text>hydroxyacetone + NADP(+) = methylglyoxal + NADPH + H(+)</text>
        <dbReference type="Rhea" id="RHEA:27986"/>
        <dbReference type="ChEBI" id="CHEBI:15378"/>
        <dbReference type="ChEBI" id="CHEBI:17158"/>
        <dbReference type="ChEBI" id="CHEBI:27957"/>
        <dbReference type="ChEBI" id="CHEBI:57783"/>
        <dbReference type="ChEBI" id="CHEBI:58349"/>
    </reaction>
</comment>
<dbReference type="EMBL" id="CP000308">
    <property type="protein sequence ID" value="ABG15077.1"/>
    <property type="molecule type" value="Genomic_DNA"/>
</dbReference>
<dbReference type="RefSeq" id="WP_002212175.1">
    <property type="nucleotide sequence ID" value="NC_008150.1"/>
</dbReference>
<evidence type="ECO:0000256" key="3">
    <source>
        <dbReference type="ARBA" id="ARBA00011245"/>
    </source>
</evidence>
<accession>A0A0E1NRT9</accession>
<evidence type="ECO:0000313" key="12">
    <source>
        <dbReference type="Proteomes" id="UP000001971"/>
    </source>
</evidence>
<dbReference type="KEGG" id="ypa:YPA_3115"/>
<dbReference type="Proteomes" id="UP000001971">
    <property type="component" value="Chromosome"/>
</dbReference>
<dbReference type="PRINTS" id="PR00069">
    <property type="entry name" value="ALDKETRDTASE"/>
</dbReference>
<dbReference type="AlphaFoldDB" id="A0A0E1NRT9"/>
<evidence type="ECO:0000256" key="7">
    <source>
        <dbReference type="PIRSR" id="PIRSR000097-1"/>
    </source>
</evidence>
<keyword evidence="5 11" id="KW-0560">Oxidoreductase</keyword>
<protein>
    <submittedName>
        <fullName evidence="11">Putative aldo/keto reductase family protein</fullName>
        <ecNumber evidence="11">1.1.1.274</ecNumber>
    </submittedName>
</protein>
<evidence type="ECO:0000256" key="2">
    <source>
        <dbReference type="ARBA" id="ARBA00007905"/>
    </source>
</evidence>
<dbReference type="EC" id="1.1.1.274" evidence="11"/>
<dbReference type="PROSITE" id="PS00063">
    <property type="entry name" value="ALDOKETO_REDUCTASE_3"/>
    <property type="match status" value="1"/>
</dbReference>
<name>A0A0E1NRT9_YERPA</name>
<comment type="subcellular location">
    <subcellularLocation>
        <location evidence="1">Cytoplasm</location>
    </subcellularLocation>
</comment>
<dbReference type="InterPro" id="IPR020471">
    <property type="entry name" value="AKR"/>
</dbReference>
<feature type="active site" description="Proton donor" evidence="7">
    <location>
        <position position="51"/>
    </location>
</feature>
<dbReference type="PIRSF" id="PIRSF000097">
    <property type="entry name" value="AKR"/>
    <property type="match status" value="1"/>
</dbReference>
<dbReference type="GO" id="GO:0050580">
    <property type="term" value="F:2,5-didehydrogluconate reductase activity"/>
    <property type="evidence" value="ECO:0007669"/>
    <property type="project" value="UniProtKB-EC"/>
</dbReference>
<dbReference type="PANTHER" id="PTHR43827:SF3">
    <property type="entry name" value="NADP-DEPENDENT OXIDOREDUCTASE DOMAIN-CONTAINING PROTEIN"/>
    <property type="match status" value="1"/>
</dbReference>
<dbReference type="GO" id="GO:0005737">
    <property type="term" value="C:cytoplasm"/>
    <property type="evidence" value="ECO:0007669"/>
    <property type="project" value="UniProtKB-SubCell"/>
</dbReference>
<keyword evidence="4" id="KW-0521">NADP</keyword>
<dbReference type="PROSITE" id="PS00062">
    <property type="entry name" value="ALDOKETO_REDUCTASE_2"/>
    <property type="match status" value="1"/>
</dbReference>
<evidence type="ECO:0000259" key="10">
    <source>
        <dbReference type="Pfam" id="PF00248"/>
    </source>
</evidence>
<dbReference type="PATRIC" id="fig|360102.15.peg.1824"/>
<evidence type="ECO:0000256" key="1">
    <source>
        <dbReference type="ARBA" id="ARBA00004496"/>
    </source>
</evidence>
<dbReference type="SMR" id="A0A0E1NRT9"/>
<dbReference type="HOGENOM" id="CLU_023205_0_1_6"/>
<feature type="binding site" evidence="8">
    <location>
        <position position="107"/>
    </location>
    <ligand>
        <name>substrate</name>
    </ligand>
</feature>
<evidence type="ECO:0000256" key="5">
    <source>
        <dbReference type="ARBA" id="ARBA00023002"/>
    </source>
</evidence>
<sequence length="277" mass="31520">MTMQPLIKLYDGRLMPQLGLGVWQASIQETELAVSKALEVGYRSIDTAAIYKNEEGVGKALKAAAVARDELFITTKLWNDDQHNPQQALETSLQKLQLDYVDLYLIHWPDPKQDHYVSAWRELVTLKEQGLIRSIGVCNFHIPHLQRLIDETGIAPTVNQIELHPLLQQRQLHAWNATHHIATESWSPLAQGGKGVFDQEIIRKLAQQYNKTPAQIVIRWHLDSGLIVIPKSVTPARIRENFEVFDFKLQKEELLAITKLDCGKRLGPDPEVFGSDR</sequence>
<dbReference type="Gene3D" id="3.20.20.100">
    <property type="entry name" value="NADP-dependent oxidoreductase domain"/>
    <property type="match status" value="1"/>
</dbReference>
<feature type="site" description="Lowers pKa of active site Tyr" evidence="9">
    <location>
        <position position="76"/>
    </location>
</feature>
<reference evidence="11 12" key="1">
    <citation type="journal article" date="2006" name="J. Bacteriol.">
        <title>Complete genome sequence of Yersinia pestis strains Antiqua and Nepal516: evidence of gene reduction in an emerging pathogen.</title>
        <authorList>
            <person name="Chain P.S."/>
            <person name="Hu P."/>
            <person name="Malfatti S.A."/>
            <person name="Radnedge L."/>
            <person name="Larimer F."/>
            <person name="Vergez L.M."/>
            <person name="Worsham P."/>
            <person name="Chu M.C."/>
            <person name="Andersen G.L."/>
        </authorList>
    </citation>
    <scope>NUCLEOTIDE SEQUENCE [LARGE SCALE GENOMIC DNA]</scope>
    <source>
        <strain evidence="11 12">Antiqua</strain>
    </source>
</reference>
<dbReference type="InterPro" id="IPR018170">
    <property type="entry name" value="Aldo/ket_reductase_CS"/>
</dbReference>
<feature type="domain" description="NADP-dependent oxidoreductase" evidence="10">
    <location>
        <begin position="18"/>
        <end position="260"/>
    </location>
</feature>
<organism evidence="11 12">
    <name type="scientific">Yersinia pestis bv. Antiqua (strain Antiqua)</name>
    <dbReference type="NCBI Taxonomy" id="360102"/>
    <lineage>
        <taxon>Bacteria</taxon>
        <taxon>Pseudomonadati</taxon>
        <taxon>Pseudomonadota</taxon>
        <taxon>Gammaproteobacteria</taxon>
        <taxon>Enterobacterales</taxon>
        <taxon>Yersiniaceae</taxon>
        <taxon>Yersinia</taxon>
    </lineage>
</organism>
<dbReference type="FunFam" id="3.20.20.100:FF:000002">
    <property type="entry name" value="2,5-diketo-D-gluconic acid reductase A"/>
    <property type="match status" value="1"/>
</dbReference>
<dbReference type="PROSITE" id="PS00798">
    <property type="entry name" value="ALDOKETO_REDUCTASE_1"/>
    <property type="match status" value="1"/>
</dbReference>
<evidence type="ECO:0000313" key="11">
    <source>
        <dbReference type="EMBL" id="ABG15077.1"/>
    </source>
</evidence>
<dbReference type="SUPFAM" id="SSF51430">
    <property type="entry name" value="NAD(P)-linked oxidoreductase"/>
    <property type="match status" value="1"/>
</dbReference>
<gene>
    <name evidence="11" type="ordered locus">YPA_3115</name>
</gene>
<evidence type="ECO:0000256" key="4">
    <source>
        <dbReference type="ARBA" id="ARBA00022857"/>
    </source>
</evidence>
<dbReference type="NCBIfam" id="NF008598">
    <property type="entry name" value="PRK11565.1"/>
    <property type="match status" value="1"/>
</dbReference>
<dbReference type="InterPro" id="IPR023210">
    <property type="entry name" value="NADP_OxRdtase_dom"/>
</dbReference>
<proteinExistence type="inferred from homology"/>
<dbReference type="GO" id="GO:1990002">
    <property type="term" value="F:methylglyoxal reductase (NADPH) (acetol producing) activity"/>
    <property type="evidence" value="ECO:0007669"/>
    <property type="project" value="RHEA"/>
</dbReference>
<dbReference type="Pfam" id="PF00248">
    <property type="entry name" value="Aldo_ket_red"/>
    <property type="match status" value="1"/>
</dbReference>
<comment type="subunit">
    <text evidence="3">Monomer.</text>
</comment>
<evidence type="ECO:0000256" key="8">
    <source>
        <dbReference type="PIRSR" id="PIRSR000097-2"/>
    </source>
</evidence>
<dbReference type="GeneID" id="57973951"/>
<dbReference type="InterPro" id="IPR036812">
    <property type="entry name" value="NAD(P)_OxRdtase_dom_sf"/>
</dbReference>
<dbReference type="PANTHER" id="PTHR43827">
    <property type="entry name" value="2,5-DIKETO-D-GLUCONIC ACID REDUCTASE"/>
    <property type="match status" value="1"/>
</dbReference>